<keyword evidence="4" id="KW-0813">Transport</keyword>
<keyword evidence="10" id="KW-1185">Reference proteome</keyword>
<evidence type="ECO:0000256" key="1">
    <source>
        <dbReference type="ARBA" id="ARBA00004123"/>
    </source>
</evidence>
<comment type="caution">
    <text evidence="9">The sequence shown here is derived from an EMBL/GenBank/DDBJ whole genome shotgun (WGS) entry which is preliminary data.</text>
</comment>
<dbReference type="InterPro" id="IPR016024">
    <property type="entry name" value="ARM-type_fold"/>
</dbReference>
<dbReference type="PANTHER" id="PTHR12596:SF2">
    <property type="entry name" value="EXPORTIN-7 ISOFORM X1"/>
    <property type="match status" value="1"/>
</dbReference>
<evidence type="ECO:0000256" key="5">
    <source>
        <dbReference type="ARBA" id="ARBA00022490"/>
    </source>
</evidence>
<dbReference type="AlphaFoldDB" id="A0ABD2KE56"/>
<evidence type="ECO:0000256" key="3">
    <source>
        <dbReference type="ARBA" id="ARBA00009466"/>
    </source>
</evidence>
<dbReference type="GO" id="GO:0015031">
    <property type="term" value="P:protein transport"/>
    <property type="evidence" value="ECO:0007669"/>
    <property type="project" value="UniProtKB-KW"/>
</dbReference>
<dbReference type="InterPro" id="IPR001494">
    <property type="entry name" value="Importin-beta_N"/>
</dbReference>
<evidence type="ECO:0000313" key="10">
    <source>
        <dbReference type="Proteomes" id="UP001620626"/>
    </source>
</evidence>
<dbReference type="EMBL" id="JBICBT010000783">
    <property type="protein sequence ID" value="KAL3101227.1"/>
    <property type="molecule type" value="Genomic_DNA"/>
</dbReference>
<sequence length="1119" mass="127515">MLYNITFLNRLSRSLCEAVNDQERREAEETLSKLIDSQDCLGNCLLLLQDGEQPFAQVVASGALKRMLNRKISLSIQDRLQLRNYILEYLIARPTLPPFILNPLCKLFALLTKVGWLEKEPQTDALPFQSPIRELFKLARDSTDQGLLALKLLGSLVEEANSDEGLESISRQRKISGDFRDNFLLDIFVASLDIIESAVGKQLTDGIKLSCVSQAVDLTLASVSFDFVGSMFDETLDENVNIQIPARWRPILLDRSVVKLMFDLYFVLPRDHVVKIFQTLVQLSSVRRMLFDSNDRQKYLEQIVNGLKRVLESPENLNTADNFHQFCRVISRMKANYQVSELVKCESFSELLNSLTKFTLECLSMSHFFTTNSIYYLISFWSKLAGSLGYARVDVELISLCIPKVCTAFIQSRIALCENVVRQGVEDPLDDMGSVKQLMELFTILSRKDYKQTVKELLVRFDESLGILFTHGISEEEQIIARKRLIWLITMMAAGINGKASSNSSELDDDLYDGEVAARVWKTMQLTNGRLERQHPSVMDIQLEFAYIYLMDEFRKAYISDQVMRDSQVYEKLAELGITDDSEVLRLYAQKIIVNLTYWGKDEKILSSTLSLLNDLTVGYANVRRLLKTKEIQELLRNHAAFDFVISIEDISIMKSRTNFYASLMRLLNIELEDDPGLFSQFMGPISEKFKGILAMFQSNSAATFSSEGQLKMAVIGFVRDLRGIALACTKKANYQLFLNWAMPNVFAVMIESVKRWTDNADICTPILKLVAEMTMNRQSRLTYDMHSCITVVLFRHVSSVLFEYGNRFLQLPSVPKGQHYKQRVKNIGVICQILRHVLSGNYLPHGVFWLYGDNCLNDALDITFKLFLRLQEENFLAYSKVAQCIYYWLDIVTQGSMPYVSKLDEQIFIAILRAVHKGLLSATGGSARVADPLGFNNSAQCFGDTTICSTSCTILDQILDYVFERVSRPLVQEILPSCKEPEGDKWRAAIDHHPEILYDLLNTIFSQLLFEEVKCQWSMSRPLLGLIILTASSGRFEQCKNEFICQQPTQLQQPLEQAFSRLMDGVREDNVSLKNKDNFTQNLSSFRKEVEAILKGNPIVNSSATNGTSEQEFDNMTD</sequence>
<dbReference type="GO" id="GO:0005737">
    <property type="term" value="C:cytoplasm"/>
    <property type="evidence" value="ECO:0007669"/>
    <property type="project" value="UniProtKB-SubCell"/>
</dbReference>
<comment type="similarity">
    <text evidence="3">Belongs to the exportin family.</text>
</comment>
<keyword evidence="6" id="KW-0653">Protein transport</keyword>
<dbReference type="Gene3D" id="1.25.10.10">
    <property type="entry name" value="Leucine-rich Repeat Variant"/>
    <property type="match status" value="1"/>
</dbReference>
<dbReference type="Pfam" id="PF03810">
    <property type="entry name" value="IBN_N"/>
    <property type="match status" value="1"/>
</dbReference>
<organism evidence="9 10">
    <name type="scientific">Heterodera trifolii</name>
    <dbReference type="NCBI Taxonomy" id="157864"/>
    <lineage>
        <taxon>Eukaryota</taxon>
        <taxon>Metazoa</taxon>
        <taxon>Ecdysozoa</taxon>
        <taxon>Nematoda</taxon>
        <taxon>Chromadorea</taxon>
        <taxon>Rhabditida</taxon>
        <taxon>Tylenchina</taxon>
        <taxon>Tylenchomorpha</taxon>
        <taxon>Tylenchoidea</taxon>
        <taxon>Heteroderidae</taxon>
        <taxon>Heteroderinae</taxon>
        <taxon>Heterodera</taxon>
    </lineage>
</organism>
<dbReference type="InterPro" id="IPR057947">
    <property type="entry name" value="TPR_XPO7/RBP17"/>
</dbReference>
<dbReference type="PANTHER" id="PTHR12596">
    <property type="entry name" value="EXPORTIN 4,7-RELATED"/>
    <property type="match status" value="1"/>
</dbReference>
<protein>
    <recommendedName>
        <fullName evidence="8">Importin N-terminal domain-containing protein</fullName>
    </recommendedName>
</protein>
<evidence type="ECO:0000256" key="4">
    <source>
        <dbReference type="ARBA" id="ARBA00022448"/>
    </source>
</evidence>
<comment type="subcellular location">
    <subcellularLocation>
        <location evidence="2">Cytoplasm</location>
    </subcellularLocation>
    <subcellularLocation>
        <location evidence="1">Nucleus</location>
    </subcellularLocation>
</comment>
<evidence type="ECO:0000259" key="8">
    <source>
        <dbReference type="SMART" id="SM00913"/>
    </source>
</evidence>
<dbReference type="Proteomes" id="UP001620626">
    <property type="component" value="Unassembled WGS sequence"/>
</dbReference>
<proteinExistence type="inferred from homology"/>
<dbReference type="Pfam" id="PF25795">
    <property type="entry name" value="TPR_XPO7"/>
    <property type="match status" value="1"/>
</dbReference>
<dbReference type="InterPro" id="IPR011989">
    <property type="entry name" value="ARM-like"/>
</dbReference>
<dbReference type="GO" id="GO:0005634">
    <property type="term" value="C:nucleus"/>
    <property type="evidence" value="ECO:0007669"/>
    <property type="project" value="UniProtKB-SubCell"/>
</dbReference>
<evidence type="ECO:0000256" key="6">
    <source>
        <dbReference type="ARBA" id="ARBA00022927"/>
    </source>
</evidence>
<dbReference type="InterPro" id="IPR044189">
    <property type="entry name" value="XPO4/7-like"/>
</dbReference>
<evidence type="ECO:0000313" key="9">
    <source>
        <dbReference type="EMBL" id="KAL3101227.1"/>
    </source>
</evidence>
<evidence type="ECO:0000256" key="7">
    <source>
        <dbReference type="ARBA" id="ARBA00023242"/>
    </source>
</evidence>
<name>A0ABD2KE56_9BILA</name>
<keyword evidence="5" id="KW-0963">Cytoplasm</keyword>
<keyword evidence="7" id="KW-0539">Nucleus</keyword>
<dbReference type="SUPFAM" id="SSF48371">
    <property type="entry name" value="ARM repeat"/>
    <property type="match status" value="1"/>
</dbReference>
<feature type="domain" description="Importin N-terminal" evidence="8">
    <location>
        <begin position="27"/>
        <end position="92"/>
    </location>
</feature>
<gene>
    <name evidence="9" type="ORF">niasHT_027983</name>
</gene>
<accession>A0ABD2KE56</accession>
<dbReference type="SMART" id="SM00913">
    <property type="entry name" value="IBN_N"/>
    <property type="match status" value="1"/>
</dbReference>
<reference evidence="9 10" key="1">
    <citation type="submission" date="2024-10" db="EMBL/GenBank/DDBJ databases">
        <authorList>
            <person name="Kim D."/>
        </authorList>
    </citation>
    <scope>NUCLEOTIDE SEQUENCE [LARGE SCALE GENOMIC DNA]</scope>
    <source>
        <strain evidence="9">BH-2024</strain>
    </source>
</reference>
<evidence type="ECO:0000256" key="2">
    <source>
        <dbReference type="ARBA" id="ARBA00004496"/>
    </source>
</evidence>